<proteinExistence type="predicted"/>
<protein>
    <submittedName>
        <fullName evidence="1">Uncharacterized protein</fullName>
    </submittedName>
</protein>
<comment type="caution">
    <text evidence="1">The sequence shown here is derived from an EMBL/GenBank/DDBJ whole genome shotgun (WGS) entry which is preliminary data.</text>
</comment>
<evidence type="ECO:0000313" key="1">
    <source>
        <dbReference type="EMBL" id="KAK8839288.1"/>
    </source>
</evidence>
<sequence>MKNNGKKCKKGQEKDYSSEEQIFEKQLKEWCDVENQLETVIDELSIDNYRDVAEKIKEIIKEYATKTSIKVAKATIINAVHSKLFSIFGMEGYHQFINDEDGKCFLDLIGEC</sequence>
<keyword evidence="2" id="KW-1185">Reference proteome</keyword>
<reference evidence="1 2" key="1">
    <citation type="submission" date="2024-04" db="EMBL/GenBank/DDBJ databases">
        <title>Tritrichomonas musculus Genome.</title>
        <authorList>
            <person name="Alves-Ferreira E."/>
            <person name="Grigg M."/>
            <person name="Lorenzi H."/>
            <person name="Galac M."/>
        </authorList>
    </citation>
    <scope>NUCLEOTIDE SEQUENCE [LARGE SCALE GENOMIC DNA]</scope>
    <source>
        <strain evidence="1 2">EAF2021</strain>
    </source>
</reference>
<accession>A0ABR2GZB8</accession>
<gene>
    <name evidence="1" type="ORF">M9Y10_032220</name>
</gene>
<name>A0ABR2GZB8_9EUKA</name>
<evidence type="ECO:0000313" key="2">
    <source>
        <dbReference type="Proteomes" id="UP001470230"/>
    </source>
</evidence>
<dbReference type="EMBL" id="JAPFFF010000052">
    <property type="protein sequence ID" value="KAK8839288.1"/>
    <property type="molecule type" value="Genomic_DNA"/>
</dbReference>
<organism evidence="1 2">
    <name type="scientific">Tritrichomonas musculus</name>
    <dbReference type="NCBI Taxonomy" id="1915356"/>
    <lineage>
        <taxon>Eukaryota</taxon>
        <taxon>Metamonada</taxon>
        <taxon>Parabasalia</taxon>
        <taxon>Tritrichomonadida</taxon>
        <taxon>Tritrichomonadidae</taxon>
        <taxon>Tritrichomonas</taxon>
    </lineage>
</organism>
<dbReference type="Proteomes" id="UP001470230">
    <property type="component" value="Unassembled WGS sequence"/>
</dbReference>